<accession>A0A6A8MB42</accession>
<dbReference type="Gene3D" id="1.20.1290.10">
    <property type="entry name" value="AhpD-like"/>
    <property type="match status" value="1"/>
</dbReference>
<gene>
    <name evidence="2" type="ORF">FYJ62_02525</name>
</gene>
<dbReference type="RefSeq" id="WP_154547403.1">
    <property type="nucleotide sequence ID" value="NZ_VUMX01000004.1"/>
</dbReference>
<dbReference type="NCBIfam" id="TIGR00778">
    <property type="entry name" value="ahpD_dom"/>
    <property type="match status" value="1"/>
</dbReference>
<keyword evidence="3" id="KW-1185">Reference proteome</keyword>
<protein>
    <submittedName>
        <fullName evidence="2">Carboxymuconolactone decarboxylase family protein</fullName>
    </submittedName>
</protein>
<dbReference type="InterPro" id="IPR029032">
    <property type="entry name" value="AhpD-like"/>
</dbReference>
<organism evidence="2 3">
    <name type="scientific">Lactobacillus porci</name>
    <dbReference type="NCBI Taxonomy" id="2012477"/>
    <lineage>
        <taxon>Bacteria</taxon>
        <taxon>Bacillati</taxon>
        <taxon>Bacillota</taxon>
        <taxon>Bacilli</taxon>
        <taxon>Lactobacillales</taxon>
        <taxon>Lactobacillaceae</taxon>
        <taxon>Lactobacillus</taxon>
    </lineage>
</organism>
<evidence type="ECO:0000259" key="1">
    <source>
        <dbReference type="Pfam" id="PF02627"/>
    </source>
</evidence>
<proteinExistence type="predicted"/>
<evidence type="ECO:0000313" key="2">
    <source>
        <dbReference type="EMBL" id="MST86544.1"/>
    </source>
</evidence>
<evidence type="ECO:0000313" key="3">
    <source>
        <dbReference type="Proteomes" id="UP000438120"/>
    </source>
</evidence>
<dbReference type="Proteomes" id="UP000438120">
    <property type="component" value="Unassembled WGS sequence"/>
</dbReference>
<dbReference type="InterPro" id="IPR004675">
    <property type="entry name" value="AhpD_core"/>
</dbReference>
<dbReference type="OrthoDB" id="9806086at2"/>
<dbReference type="EMBL" id="VUMX01000004">
    <property type="protein sequence ID" value="MST86544.1"/>
    <property type="molecule type" value="Genomic_DNA"/>
</dbReference>
<dbReference type="PANTHER" id="PTHR33930:SF2">
    <property type="entry name" value="BLR3452 PROTEIN"/>
    <property type="match status" value="1"/>
</dbReference>
<dbReference type="SUPFAM" id="SSF69118">
    <property type="entry name" value="AhpD-like"/>
    <property type="match status" value="1"/>
</dbReference>
<dbReference type="PANTHER" id="PTHR33930">
    <property type="entry name" value="ALKYL HYDROPEROXIDE REDUCTASE AHPD"/>
    <property type="match status" value="1"/>
</dbReference>
<dbReference type="InterPro" id="IPR003779">
    <property type="entry name" value="CMD-like"/>
</dbReference>
<dbReference type="Pfam" id="PF02627">
    <property type="entry name" value="CMD"/>
    <property type="match status" value="1"/>
</dbReference>
<dbReference type="AlphaFoldDB" id="A0A6A8MB42"/>
<comment type="caution">
    <text evidence="2">The sequence shown here is derived from an EMBL/GenBank/DDBJ whole genome shotgun (WGS) entry which is preliminary data.</text>
</comment>
<sequence length="114" mass="12129">MADYQAESEKLMAESQKLYQSIGETGKDFLQMYQSAVRADELTRKEKELIALAIAVAQRCEGSMIVHVKAAVAASATRAEIAEAVGVAVAMGGGPATIYGAKALDCADQFLEQE</sequence>
<reference evidence="2 3" key="1">
    <citation type="submission" date="2019-08" db="EMBL/GenBank/DDBJ databases">
        <title>In-depth cultivation of the pig gut microbiome towards novel bacterial diversity and tailored functional studies.</title>
        <authorList>
            <person name="Wylensek D."/>
            <person name="Hitch T.C.A."/>
            <person name="Clavel T."/>
        </authorList>
    </citation>
    <scope>NUCLEOTIDE SEQUENCE [LARGE SCALE GENOMIC DNA]</scope>
    <source>
        <strain evidence="2 3">Bifido-178-WT-2B</strain>
    </source>
</reference>
<dbReference type="GO" id="GO:0051920">
    <property type="term" value="F:peroxiredoxin activity"/>
    <property type="evidence" value="ECO:0007669"/>
    <property type="project" value="InterPro"/>
</dbReference>
<name>A0A6A8MB42_9LACO</name>
<feature type="domain" description="Carboxymuconolactone decarboxylase-like" evidence="1">
    <location>
        <begin position="25"/>
        <end position="104"/>
    </location>
</feature>